<dbReference type="EMBL" id="KD228294">
    <property type="protein sequence ID" value="EMS50705.1"/>
    <property type="molecule type" value="Genomic_DNA"/>
</dbReference>
<feature type="region of interest" description="Disordered" evidence="1">
    <location>
        <begin position="1"/>
        <end position="72"/>
    </location>
</feature>
<organism evidence="2">
    <name type="scientific">Triticum urartu</name>
    <name type="common">Red wild einkorn</name>
    <name type="synonym">Crithodium urartu</name>
    <dbReference type="NCBI Taxonomy" id="4572"/>
    <lineage>
        <taxon>Eukaryota</taxon>
        <taxon>Viridiplantae</taxon>
        <taxon>Streptophyta</taxon>
        <taxon>Embryophyta</taxon>
        <taxon>Tracheophyta</taxon>
        <taxon>Spermatophyta</taxon>
        <taxon>Magnoliopsida</taxon>
        <taxon>Liliopsida</taxon>
        <taxon>Poales</taxon>
        <taxon>Poaceae</taxon>
        <taxon>BOP clade</taxon>
        <taxon>Pooideae</taxon>
        <taxon>Triticodae</taxon>
        <taxon>Triticeae</taxon>
        <taxon>Triticinae</taxon>
        <taxon>Triticum</taxon>
    </lineage>
</organism>
<dbReference type="PROSITE" id="PS50096">
    <property type="entry name" value="IQ"/>
    <property type="match status" value="1"/>
</dbReference>
<accession>M7ZE81</accession>
<protein>
    <submittedName>
        <fullName evidence="2">Uncharacterized protein</fullName>
    </submittedName>
</protein>
<dbReference type="OMA" id="STRECLC"/>
<evidence type="ECO:0000313" key="2">
    <source>
        <dbReference type="EMBL" id="EMS50705.1"/>
    </source>
</evidence>
<proteinExistence type="predicted"/>
<dbReference type="AlphaFoldDB" id="M7ZE81"/>
<evidence type="ECO:0000256" key="1">
    <source>
        <dbReference type="SAM" id="MobiDB-lite"/>
    </source>
</evidence>
<feature type="compositionally biased region" description="Low complexity" evidence="1">
    <location>
        <begin position="48"/>
        <end position="62"/>
    </location>
</feature>
<feature type="compositionally biased region" description="Basic residues" evidence="1">
    <location>
        <begin position="30"/>
        <end position="47"/>
    </location>
</feature>
<gene>
    <name evidence="2" type="ORF">TRIUR3_01415</name>
</gene>
<name>M7ZE81_TRIUA</name>
<sequence>MAEAERNENGQGWQVAQKLPHRQEGQGQGGRRRPAGARPKERRRWSFRRPAASASARDTSSATPGCHGKGQLASTSSHCFLEVHAVTVQDQHAVGAAAPHEVAITAATAPPEGSARDAEEAAAVKIQAAFRSYLCGSSSSTALLLASAAAARIAR</sequence>
<reference evidence="2" key="1">
    <citation type="journal article" date="2013" name="Nature">
        <title>Draft genome of the wheat A-genome progenitor Triticum urartu.</title>
        <authorList>
            <person name="Ling H.Q."/>
            <person name="Zhao S."/>
            <person name="Liu D."/>
            <person name="Wang J."/>
            <person name="Sun H."/>
            <person name="Zhang C."/>
            <person name="Fan H."/>
            <person name="Li D."/>
            <person name="Dong L."/>
            <person name="Tao Y."/>
            <person name="Gao C."/>
            <person name="Wu H."/>
            <person name="Li Y."/>
            <person name="Cui Y."/>
            <person name="Guo X."/>
            <person name="Zheng S."/>
            <person name="Wang B."/>
            <person name="Yu K."/>
            <person name="Liang Q."/>
            <person name="Yang W."/>
            <person name="Lou X."/>
            <person name="Chen J."/>
            <person name="Feng M."/>
            <person name="Jian J."/>
            <person name="Zhang X."/>
            <person name="Luo G."/>
            <person name="Jiang Y."/>
            <person name="Liu J."/>
            <person name="Wang Z."/>
            <person name="Sha Y."/>
            <person name="Zhang B."/>
            <person name="Wu H."/>
            <person name="Tang D."/>
            <person name="Shen Q."/>
            <person name="Xue P."/>
            <person name="Zou S."/>
            <person name="Wang X."/>
            <person name="Liu X."/>
            <person name="Wang F."/>
            <person name="Yang Y."/>
            <person name="An X."/>
            <person name="Dong Z."/>
            <person name="Zhang K."/>
            <person name="Zhang X."/>
            <person name="Luo M.C."/>
            <person name="Dvorak J."/>
            <person name="Tong Y."/>
            <person name="Wang J."/>
            <person name="Yang H."/>
            <person name="Li Z."/>
            <person name="Wang D."/>
            <person name="Zhang A."/>
            <person name="Wang J."/>
        </authorList>
    </citation>
    <scope>NUCLEOTIDE SEQUENCE</scope>
</reference>